<dbReference type="OrthoDB" id="187171at2759"/>
<evidence type="ECO:0000313" key="10">
    <source>
        <dbReference type="EMBL" id="RKO97739.1"/>
    </source>
</evidence>
<reference evidence="12 13" key="1">
    <citation type="journal article" date="2018" name="Nat. Microbiol.">
        <title>Leveraging single-cell genomics to expand the fungal tree of life.</title>
        <authorList>
            <person name="Ahrendt S.R."/>
            <person name="Quandt C.A."/>
            <person name="Ciobanu D."/>
            <person name="Clum A."/>
            <person name="Salamov A."/>
            <person name="Andreopoulos B."/>
            <person name="Cheng J.F."/>
            <person name="Woyke T."/>
            <person name="Pelin A."/>
            <person name="Henrissat B."/>
            <person name="Reynolds N.K."/>
            <person name="Benny G.L."/>
            <person name="Smith M.E."/>
            <person name="James T.Y."/>
            <person name="Grigoriev I.V."/>
        </authorList>
    </citation>
    <scope>NUCLEOTIDE SEQUENCE [LARGE SCALE GENOMIC DNA]</scope>
    <source>
        <strain evidence="12 13">ATCC 52028</strain>
    </source>
</reference>
<dbReference type="GO" id="GO:0016811">
    <property type="term" value="F:hydrolase activity, acting on carbon-nitrogen (but not peptide) bonds, in linear amides"/>
    <property type="evidence" value="ECO:0007669"/>
    <property type="project" value="InterPro"/>
</dbReference>
<keyword evidence="7" id="KW-0479">Metal-binding</keyword>
<dbReference type="Proteomes" id="UP000274922">
    <property type="component" value="Unassembled WGS sequence"/>
</dbReference>
<dbReference type="PANTHER" id="PTHR46187">
    <property type="entry name" value="ALKALINE CERAMIDASE 3"/>
    <property type="match status" value="1"/>
</dbReference>
<feature type="binding site" evidence="7">
    <location>
        <position position="28"/>
    </location>
    <ligand>
        <name>Ca(2+)</name>
        <dbReference type="ChEBI" id="CHEBI:29108"/>
    </ligand>
</feature>
<dbReference type="Proteomes" id="UP000268535">
    <property type="component" value="Unassembled WGS sequence"/>
</dbReference>
<comment type="similarity">
    <text evidence="2">Belongs to the alkaline ceramidase family.</text>
</comment>
<gene>
    <name evidence="10" type="ORF">CAUPRSCDRAFT_6054</name>
    <name evidence="11" type="ORF">CXG81DRAFT_11240</name>
</gene>
<evidence type="ECO:0000256" key="8">
    <source>
        <dbReference type="PIRSR" id="PIRSR608901-2"/>
    </source>
</evidence>
<proteinExistence type="inferred from homology"/>
<feature type="transmembrane region" description="Helical" evidence="9">
    <location>
        <begin position="29"/>
        <end position="53"/>
    </location>
</feature>
<dbReference type="InterPro" id="IPR008901">
    <property type="entry name" value="ACER"/>
</dbReference>
<keyword evidence="7" id="KW-0106">Calcium</keyword>
<dbReference type="GO" id="GO:0046872">
    <property type="term" value="F:metal ion binding"/>
    <property type="evidence" value="ECO:0007669"/>
    <property type="project" value="UniProtKB-KW"/>
</dbReference>
<keyword evidence="4" id="KW-0378">Hydrolase</keyword>
<reference evidence="10" key="3">
    <citation type="submission" date="2018-08" db="EMBL/GenBank/DDBJ databases">
        <title>Leveraging single-cell genomics to expand the Fungal Tree of Life.</title>
        <authorList>
            <consortium name="DOE Joint Genome Institute"/>
            <person name="Ahrendt S.R."/>
            <person name="Quandt C.A."/>
            <person name="Ciobanu D."/>
            <person name="Clum A."/>
            <person name="Salamov A."/>
            <person name="Andreopoulos B."/>
            <person name="Cheng J.-F."/>
            <person name="Woyke T."/>
            <person name="Pelin A."/>
            <person name="Henrissat B."/>
            <person name="Reynolds N."/>
            <person name="Benny G.L."/>
            <person name="Smith M.E."/>
            <person name="James T.Y."/>
            <person name="Grigoriev I.V."/>
        </authorList>
    </citation>
    <scope>NUCLEOTIDE SEQUENCE</scope>
    <source>
        <strain evidence="10">ATCC 52028</strain>
    </source>
</reference>
<evidence type="ECO:0000256" key="2">
    <source>
        <dbReference type="ARBA" id="ARBA00009780"/>
    </source>
</evidence>
<organism evidence="10 12">
    <name type="scientific">Caulochytrium protostelioides</name>
    <dbReference type="NCBI Taxonomy" id="1555241"/>
    <lineage>
        <taxon>Eukaryota</taxon>
        <taxon>Fungi</taxon>
        <taxon>Fungi incertae sedis</taxon>
        <taxon>Chytridiomycota</taxon>
        <taxon>Chytridiomycota incertae sedis</taxon>
        <taxon>Chytridiomycetes</taxon>
        <taxon>Caulochytriales</taxon>
        <taxon>Caulochytriaceae</taxon>
        <taxon>Caulochytrium</taxon>
    </lineage>
</organism>
<comment type="subcellular location">
    <subcellularLocation>
        <location evidence="1">Membrane</location>
        <topology evidence="1">Multi-pass membrane protein</topology>
    </subcellularLocation>
</comment>
<dbReference type="Pfam" id="PF05875">
    <property type="entry name" value="Ceramidase"/>
    <property type="match status" value="1"/>
</dbReference>
<dbReference type="AlphaFoldDB" id="A0A4P9WWG3"/>
<feature type="binding site" evidence="7">
    <location>
        <position position="19"/>
    </location>
    <ligand>
        <name>Ca(2+)</name>
        <dbReference type="ChEBI" id="CHEBI:29108"/>
    </ligand>
</feature>
<keyword evidence="3 9" id="KW-0812">Transmembrane</keyword>
<name>A0A4P9WWG3_9FUNG</name>
<keyword evidence="5 9" id="KW-1133">Transmembrane helix</keyword>
<feature type="binding site" evidence="7">
    <location>
        <position position="17"/>
    </location>
    <ligand>
        <name>Ca(2+)</name>
        <dbReference type="ChEBI" id="CHEBI:29108"/>
    </ligand>
</feature>
<feature type="non-terminal residue" evidence="10">
    <location>
        <position position="78"/>
    </location>
</feature>
<evidence type="ECO:0000256" key="9">
    <source>
        <dbReference type="SAM" id="Phobius"/>
    </source>
</evidence>
<feature type="binding site" evidence="8">
    <location>
        <position position="54"/>
    </location>
    <ligand>
        <name>Zn(2+)</name>
        <dbReference type="ChEBI" id="CHEBI:29105"/>
        <note>catalytic</note>
    </ligand>
</feature>
<protein>
    <submittedName>
        <fullName evidence="10">Uncharacterized protein</fullName>
    </submittedName>
</protein>
<dbReference type="EMBL" id="ML009179">
    <property type="protein sequence ID" value="RKO97739.1"/>
    <property type="molecule type" value="Genomic_DNA"/>
</dbReference>
<evidence type="ECO:0000313" key="13">
    <source>
        <dbReference type="Proteomes" id="UP000274922"/>
    </source>
</evidence>
<feature type="binding site" evidence="7">
    <location>
        <position position="14"/>
    </location>
    <ligand>
        <name>Ca(2+)</name>
        <dbReference type="ChEBI" id="CHEBI:29108"/>
    </ligand>
</feature>
<evidence type="ECO:0000256" key="3">
    <source>
        <dbReference type="ARBA" id="ARBA00022692"/>
    </source>
</evidence>
<dbReference type="GO" id="GO:0005789">
    <property type="term" value="C:endoplasmic reticulum membrane"/>
    <property type="evidence" value="ECO:0007669"/>
    <property type="project" value="TreeGrafter"/>
</dbReference>
<dbReference type="PANTHER" id="PTHR46187:SF3">
    <property type="entry name" value="ALKALINE CERAMIDASE 3"/>
    <property type="match status" value="1"/>
</dbReference>
<sequence>MLSGYWGPVTSSVDFCETNYEVSPFLAEFWNAISSLAMFFIGIMIVGLGSLAFHGTLVRATQAWDELPMLISTNAFVF</sequence>
<evidence type="ECO:0000256" key="7">
    <source>
        <dbReference type="PIRSR" id="PIRSR608901-1"/>
    </source>
</evidence>
<evidence type="ECO:0000256" key="1">
    <source>
        <dbReference type="ARBA" id="ARBA00004141"/>
    </source>
</evidence>
<dbReference type="EMBL" id="ML014153">
    <property type="protein sequence ID" value="RKP02051.1"/>
    <property type="molecule type" value="Genomic_DNA"/>
</dbReference>
<dbReference type="STRING" id="1555241.A0A4P9WWG3"/>
<evidence type="ECO:0000313" key="12">
    <source>
        <dbReference type="Proteomes" id="UP000268535"/>
    </source>
</evidence>
<keyword evidence="8" id="KW-0862">Zinc</keyword>
<evidence type="ECO:0000256" key="5">
    <source>
        <dbReference type="ARBA" id="ARBA00022989"/>
    </source>
</evidence>
<evidence type="ECO:0000256" key="6">
    <source>
        <dbReference type="ARBA" id="ARBA00023136"/>
    </source>
</evidence>
<dbReference type="GO" id="GO:0046514">
    <property type="term" value="P:ceramide catabolic process"/>
    <property type="evidence" value="ECO:0007669"/>
    <property type="project" value="TreeGrafter"/>
</dbReference>
<comment type="cofactor">
    <cofactor evidence="8">
        <name>Zn(2+)</name>
        <dbReference type="ChEBI" id="CHEBI:29105"/>
    </cofactor>
</comment>
<keyword evidence="13" id="KW-1185">Reference proteome</keyword>
<evidence type="ECO:0000256" key="4">
    <source>
        <dbReference type="ARBA" id="ARBA00022801"/>
    </source>
</evidence>
<accession>A0A4P9WWG3</accession>
<dbReference type="GO" id="GO:0046513">
    <property type="term" value="P:ceramide biosynthetic process"/>
    <property type="evidence" value="ECO:0007669"/>
    <property type="project" value="TreeGrafter"/>
</dbReference>
<reference evidence="11" key="2">
    <citation type="submission" date="2018-04" db="EMBL/GenBank/DDBJ databases">
        <title>Leveraging single-cell genomics to expand the Fungal Tree of Life.</title>
        <authorList>
            <consortium name="DOE Joint Genome Institute"/>
            <person name="Ahrendt S.R."/>
            <person name="Quandt C.A."/>
            <person name="Ciobanu D."/>
            <person name="Clum A."/>
            <person name="Salamov A."/>
            <person name="Andreopoulos B."/>
            <person name="Cheng J.-F."/>
            <person name="Woyke T."/>
            <person name="Pelin A."/>
            <person name="Henrissat B."/>
            <person name="Benny G.L."/>
            <person name="Smith M.E."/>
            <person name="James T.Y."/>
            <person name="Grigoriev I.V."/>
        </authorList>
    </citation>
    <scope>NUCLEOTIDE SEQUENCE</scope>
    <source>
        <strain evidence="11">ATCC 52028</strain>
    </source>
</reference>
<evidence type="ECO:0000313" key="11">
    <source>
        <dbReference type="EMBL" id="RKP02051.1"/>
    </source>
</evidence>
<keyword evidence="6 9" id="KW-0472">Membrane</keyword>